<keyword evidence="1" id="KW-0472">Membrane</keyword>
<keyword evidence="1" id="KW-0812">Transmembrane</keyword>
<protein>
    <submittedName>
        <fullName evidence="2">Uncharacterized protein</fullName>
    </submittedName>
</protein>
<name>A0A0F4ZL24_9PEZI</name>
<feature type="transmembrane region" description="Helical" evidence="1">
    <location>
        <begin position="106"/>
        <end position="123"/>
    </location>
</feature>
<gene>
    <name evidence="2" type="ORF">TD95_004514</name>
</gene>
<dbReference type="Proteomes" id="UP000033483">
    <property type="component" value="Unassembled WGS sequence"/>
</dbReference>
<comment type="caution">
    <text evidence="2">The sequence shown here is derived from an EMBL/GenBank/DDBJ whole genome shotgun (WGS) entry which is preliminary data.</text>
</comment>
<evidence type="ECO:0000256" key="1">
    <source>
        <dbReference type="SAM" id="Phobius"/>
    </source>
</evidence>
<evidence type="ECO:0000313" key="2">
    <source>
        <dbReference type="EMBL" id="KKA30558.1"/>
    </source>
</evidence>
<dbReference type="OrthoDB" id="4868994at2759"/>
<keyword evidence="1" id="KW-1133">Transmembrane helix</keyword>
<dbReference type="AlphaFoldDB" id="A0A0F4ZL24"/>
<reference evidence="2 3" key="1">
    <citation type="submission" date="2015-03" db="EMBL/GenBank/DDBJ databases">
        <authorList>
            <person name="Radwan O."/>
            <person name="Al-Naeli F.A."/>
            <person name="Rendon G.A."/>
            <person name="Fields C."/>
        </authorList>
    </citation>
    <scope>NUCLEOTIDE SEQUENCE [LARGE SCALE GENOMIC DNA]</scope>
    <source>
        <strain evidence="2">CR-DP1</strain>
    </source>
</reference>
<feature type="transmembrane region" description="Helical" evidence="1">
    <location>
        <begin position="46"/>
        <end position="64"/>
    </location>
</feature>
<sequence>MAADDDHENLQSSFLSRLDGWGKSSMPAAGLATLITALHWRPMQPVPALVISPTLLFASYINVAGFPTDSAGLTASMSGLYALLALRRKQKIHAKFFSTRGLVRGAALGMAAFNCLASSYVYSRGDRKEDLEMRIERNRWGDYDDKQ</sequence>
<keyword evidence="3" id="KW-1185">Reference proteome</keyword>
<dbReference type="EMBL" id="LAEV01000367">
    <property type="protein sequence ID" value="KKA30558.1"/>
    <property type="molecule type" value="Genomic_DNA"/>
</dbReference>
<organism evidence="2 3">
    <name type="scientific">Thielaviopsis punctulata</name>
    <dbReference type="NCBI Taxonomy" id="72032"/>
    <lineage>
        <taxon>Eukaryota</taxon>
        <taxon>Fungi</taxon>
        <taxon>Dikarya</taxon>
        <taxon>Ascomycota</taxon>
        <taxon>Pezizomycotina</taxon>
        <taxon>Sordariomycetes</taxon>
        <taxon>Hypocreomycetidae</taxon>
        <taxon>Microascales</taxon>
        <taxon>Ceratocystidaceae</taxon>
        <taxon>Thielaviopsis</taxon>
    </lineage>
</organism>
<evidence type="ECO:0000313" key="3">
    <source>
        <dbReference type="Proteomes" id="UP000033483"/>
    </source>
</evidence>
<accession>A0A0F4ZL24</accession>
<proteinExistence type="predicted"/>